<reference evidence="2" key="1">
    <citation type="journal article" date="2020" name="mSystems">
        <title>Genome- and Community-Level Interaction Insights into Carbon Utilization and Element Cycling Functions of Hydrothermarchaeota in Hydrothermal Sediment.</title>
        <authorList>
            <person name="Zhou Z."/>
            <person name="Liu Y."/>
            <person name="Xu W."/>
            <person name="Pan J."/>
            <person name="Luo Z.H."/>
            <person name="Li M."/>
        </authorList>
    </citation>
    <scope>NUCLEOTIDE SEQUENCE [LARGE SCALE GENOMIC DNA]</scope>
    <source>
        <strain evidence="2">SpSt-402</strain>
    </source>
</reference>
<feature type="transmembrane region" description="Helical" evidence="1">
    <location>
        <begin position="32"/>
        <end position="50"/>
    </location>
</feature>
<dbReference type="EMBL" id="DSRD01000564">
    <property type="protein sequence ID" value="HGW94402.1"/>
    <property type="molecule type" value="Genomic_DNA"/>
</dbReference>
<comment type="caution">
    <text evidence="2">The sequence shown here is derived from an EMBL/GenBank/DDBJ whole genome shotgun (WGS) entry which is preliminary data.</text>
</comment>
<evidence type="ECO:0000256" key="1">
    <source>
        <dbReference type="SAM" id="Phobius"/>
    </source>
</evidence>
<protein>
    <submittedName>
        <fullName evidence="2">Uncharacterized protein</fullName>
    </submittedName>
</protein>
<keyword evidence="1" id="KW-0812">Transmembrane</keyword>
<dbReference type="AlphaFoldDB" id="A0A832H3I9"/>
<gene>
    <name evidence="2" type="ORF">ENR47_09000</name>
</gene>
<keyword evidence="1" id="KW-1133">Transmembrane helix</keyword>
<sequence>MFKSSKDDDQVFMVFFGTRNGTEDDTNECTSVFLGILAVAIVMMLFVGLVNDSERRRFQYENVRPVTTFSQFNS</sequence>
<organism evidence="2">
    <name type="scientific">Oscillatoriales cyanobacterium SpSt-402</name>
    <dbReference type="NCBI Taxonomy" id="2282168"/>
    <lineage>
        <taxon>Bacteria</taxon>
        <taxon>Bacillati</taxon>
        <taxon>Cyanobacteriota</taxon>
        <taxon>Cyanophyceae</taxon>
        <taxon>Oscillatoriophycideae</taxon>
        <taxon>Oscillatoriales</taxon>
    </lineage>
</organism>
<proteinExistence type="predicted"/>
<name>A0A832H3I9_9CYAN</name>
<keyword evidence="1" id="KW-0472">Membrane</keyword>
<accession>A0A832H3I9</accession>
<evidence type="ECO:0000313" key="2">
    <source>
        <dbReference type="EMBL" id="HGW94402.1"/>
    </source>
</evidence>